<proteinExistence type="predicted"/>
<feature type="non-terminal residue" evidence="2">
    <location>
        <position position="74"/>
    </location>
</feature>
<evidence type="ECO:0000256" key="1">
    <source>
        <dbReference type="SAM" id="Phobius"/>
    </source>
</evidence>
<gene>
    <name evidence="2" type="ORF">EWB00_011186</name>
</gene>
<dbReference type="Proteomes" id="UP000311919">
    <property type="component" value="Unassembled WGS sequence"/>
</dbReference>
<dbReference type="AlphaFoldDB" id="A0A4Z2CKJ6"/>
<organism evidence="2 3">
    <name type="scientific">Schistosoma japonicum</name>
    <name type="common">Blood fluke</name>
    <dbReference type="NCBI Taxonomy" id="6182"/>
    <lineage>
        <taxon>Eukaryota</taxon>
        <taxon>Metazoa</taxon>
        <taxon>Spiralia</taxon>
        <taxon>Lophotrochozoa</taxon>
        <taxon>Platyhelminthes</taxon>
        <taxon>Trematoda</taxon>
        <taxon>Digenea</taxon>
        <taxon>Strigeidida</taxon>
        <taxon>Schistosomatoidea</taxon>
        <taxon>Schistosomatidae</taxon>
        <taxon>Schistosoma</taxon>
    </lineage>
</organism>
<evidence type="ECO:0000313" key="3">
    <source>
        <dbReference type="Proteomes" id="UP000311919"/>
    </source>
</evidence>
<evidence type="ECO:0000313" key="2">
    <source>
        <dbReference type="EMBL" id="TNN04775.1"/>
    </source>
</evidence>
<keyword evidence="1" id="KW-1133">Transmembrane helix</keyword>
<comment type="caution">
    <text evidence="2">The sequence shown here is derived from an EMBL/GenBank/DDBJ whole genome shotgun (WGS) entry which is preliminary data.</text>
</comment>
<feature type="transmembrane region" description="Helical" evidence="1">
    <location>
        <begin position="46"/>
        <end position="71"/>
    </location>
</feature>
<keyword evidence="3" id="KW-1185">Reference proteome</keyword>
<feature type="non-terminal residue" evidence="2">
    <location>
        <position position="1"/>
    </location>
</feature>
<name>A0A4Z2CKJ6_SCHJA</name>
<dbReference type="EMBL" id="SKCS01000932">
    <property type="protein sequence ID" value="TNN04775.1"/>
    <property type="molecule type" value="Genomic_DNA"/>
</dbReference>
<sequence length="74" mass="8512">NRTKYCLVFNAQFCNDECIFCVWLTNTEMQLSVDSEDGGFEMLTDVIPFLLLLSINNVIVMFFSVSTYAMYSTN</sequence>
<protein>
    <submittedName>
        <fullName evidence="2">Uncharacterized protein</fullName>
    </submittedName>
</protein>
<keyword evidence="1" id="KW-0472">Membrane</keyword>
<accession>A0A4Z2CKJ6</accession>
<keyword evidence="1" id="KW-0812">Transmembrane</keyword>
<reference evidence="2 3" key="1">
    <citation type="submission" date="2019-03" db="EMBL/GenBank/DDBJ databases">
        <title>An improved genome assembly of the fluke Schistosoma japonicum.</title>
        <authorList>
            <person name="Hu W."/>
            <person name="Luo F."/>
            <person name="Yin M."/>
            <person name="Mo X."/>
            <person name="Sun C."/>
            <person name="Wu Q."/>
            <person name="Zhu B."/>
            <person name="Xiang M."/>
            <person name="Wang J."/>
            <person name="Wang Y."/>
            <person name="Zhang T."/>
            <person name="Xu B."/>
            <person name="Zheng H."/>
            <person name="Feng Z."/>
        </authorList>
    </citation>
    <scope>NUCLEOTIDE SEQUENCE [LARGE SCALE GENOMIC DNA]</scope>
    <source>
        <strain evidence="2">HuSjv2</strain>
        <tissue evidence="2">Worms</tissue>
    </source>
</reference>